<dbReference type="GO" id="GO:0009755">
    <property type="term" value="P:hormone-mediated signaling pathway"/>
    <property type="evidence" value="ECO:0007669"/>
    <property type="project" value="TreeGrafter"/>
</dbReference>
<name>A0AAV4Y830_CAEEX</name>
<keyword evidence="2" id="KW-1133">Transmembrane helix</keyword>
<feature type="compositionally biased region" description="Low complexity" evidence="1">
    <location>
        <begin position="230"/>
        <end position="249"/>
    </location>
</feature>
<dbReference type="Gene3D" id="1.20.1070.10">
    <property type="entry name" value="Rhodopsin 7-helix transmembrane proteins"/>
    <property type="match status" value="1"/>
</dbReference>
<protein>
    <recommendedName>
        <fullName evidence="5">G-protein coupled receptors family 2 profile 2 domain-containing protein</fullName>
    </recommendedName>
</protein>
<dbReference type="AlphaFoldDB" id="A0AAV4Y830"/>
<organism evidence="3 4">
    <name type="scientific">Caerostris extrusa</name>
    <name type="common">Bark spider</name>
    <name type="synonym">Caerostris bankana</name>
    <dbReference type="NCBI Taxonomy" id="172846"/>
    <lineage>
        <taxon>Eukaryota</taxon>
        <taxon>Metazoa</taxon>
        <taxon>Ecdysozoa</taxon>
        <taxon>Arthropoda</taxon>
        <taxon>Chelicerata</taxon>
        <taxon>Arachnida</taxon>
        <taxon>Araneae</taxon>
        <taxon>Araneomorphae</taxon>
        <taxon>Entelegynae</taxon>
        <taxon>Araneoidea</taxon>
        <taxon>Araneidae</taxon>
        <taxon>Caerostris</taxon>
    </lineage>
</organism>
<comment type="caution">
    <text evidence="3">The sequence shown here is derived from an EMBL/GenBank/DDBJ whole genome shotgun (WGS) entry which is preliminary data.</text>
</comment>
<gene>
    <name evidence="3" type="ORF">CEXT_521561</name>
</gene>
<dbReference type="GO" id="GO:0005886">
    <property type="term" value="C:plasma membrane"/>
    <property type="evidence" value="ECO:0007669"/>
    <property type="project" value="TreeGrafter"/>
</dbReference>
<evidence type="ECO:0000313" key="4">
    <source>
        <dbReference type="Proteomes" id="UP001054945"/>
    </source>
</evidence>
<keyword evidence="2" id="KW-0812">Transmembrane</keyword>
<feature type="transmembrane region" description="Helical" evidence="2">
    <location>
        <begin position="42"/>
        <end position="62"/>
    </location>
</feature>
<keyword evidence="2" id="KW-0472">Membrane</keyword>
<evidence type="ECO:0000313" key="3">
    <source>
        <dbReference type="EMBL" id="GIZ02669.1"/>
    </source>
</evidence>
<keyword evidence="4" id="KW-1185">Reference proteome</keyword>
<dbReference type="GO" id="GO:0007189">
    <property type="term" value="P:adenylate cyclase-activating G protein-coupled receptor signaling pathway"/>
    <property type="evidence" value="ECO:0007669"/>
    <property type="project" value="TreeGrafter"/>
</dbReference>
<feature type="region of interest" description="Disordered" evidence="1">
    <location>
        <begin position="224"/>
        <end position="249"/>
    </location>
</feature>
<sequence length="249" mass="27984">MGGGWTFALIMAIMPLFGISDYRKFAVCLPFETEDSWSFCPTFVFLILINGVAFLTLMGCYLKMYWVIRGSQAWNSNDSRIAKRMALLRNRGLLEASVVVATVQFFEPSHAFHNTNSAGERKVVEPRAAYERQPVCQCGAHLKVPAGTNHAPTCPNRGKQAGRAWLEVDQQHTHSASGGKNLCRREGYPGISSDNFLRVRTVGTRNLPLRLLERRGCKKEFLDWKHQKSSQDSNNSCSRQDSSSTSTFR</sequence>
<evidence type="ECO:0000256" key="2">
    <source>
        <dbReference type="SAM" id="Phobius"/>
    </source>
</evidence>
<dbReference type="PANTHER" id="PTHR24372">
    <property type="entry name" value="GLYCOPROTEIN HORMONE RECEPTOR"/>
    <property type="match status" value="1"/>
</dbReference>
<dbReference type="SUPFAM" id="SSF81321">
    <property type="entry name" value="Family A G protein-coupled receptor-like"/>
    <property type="match status" value="1"/>
</dbReference>
<dbReference type="EMBL" id="BPLR01018841">
    <property type="protein sequence ID" value="GIZ02669.1"/>
    <property type="molecule type" value="Genomic_DNA"/>
</dbReference>
<dbReference type="GO" id="GO:0008528">
    <property type="term" value="F:G protein-coupled peptide receptor activity"/>
    <property type="evidence" value="ECO:0007669"/>
    <property type="project" value="TreeGrafter"/>
</dbReference>
<reference evidence="3 4" key="1">
    <citation type="submission" date="2021-06" db="EMBL/GenBank/DDBJ databases">
        <title>Caerostris extrusa draft genome.</title>
        <authorList>
            <person name="Kono N."/>
            <person name="Arakawa K."/>
        </authorList>
    </citation>
    <scope>NUCLEOTIDE SEQUENCE [LARGE SCALE GENOMIC DNA]</scope>
</reference>
<dbReference type="PANTHER" id="PTHR24372:SF82">
    <property type="entry name" value="RICKETS"/>
    <property type="match status" value="1"/>
</dbReference>
<evidence type="ECO:0008006" key="5">
    <source>
        <dbReference type="Google" id="ProtNLM"/>
    </source>
</evidence>
<accession>A0AAV4Y830</accession>
<proteinExistence type="predicted"/>
<dbReference type="Proteomes" id="UP001054945">
    <property type="component" value="Unassembled WGS sequence"/>
</dbReference>
<evidence type="ECO:0000256" key="1">
    <source>
        <dbReference type="SAM" id="MobiDB-lite"/>
    </source>
</evidence>